<sequence length="160" mass="18209">MQKMVFPKKMRVMLILTQITSKQNICTACPGRLQKDCSVSMQEQANSSRINRRPVRESIKSWFLSSDKITINEAVADRAVSWCCVITGHLFAPADPDHLDRENTKVTHPNGKSYICYNSENDQPYLSHRSVIWQLSRIGKSRKKPNSVRPSTRQFAAPSS</sequence>
<accession>A0A0C2RZD4</accession>
<dbReference type="EMBL" id="KN818479">
    <property type="protein sequence ID" value="KIL55735.1"/>
    <property type="molecule type" value="Genomic_DNA"/>
</dbReference>
<proteinExistence type="predicted"/>
<dbReference type="Proteomes" id="UP000054549">
    <property type="component" value="Unassembled WGS sequence"/>
</dbReference>
<name>A0A0C2RZD4_AMAMK</name>
<dbReference type="HOGENOM" id="CLU_1651712_0_0_1"/>
<gene>
    <name evidence="1" type="ORF">M378DRAFT_570103</name>
</gene>
<evidence type="ECO:0000313" key="2">
    <source>
        <dbReference type="Proteomes" id="UP000054549"/>
    </source>
</evidence>
<organism evidence="1 2">
    <name type="scientific">Amanita muscaria (strain Koide BX008)</name>
    <dbReference type="NCBI Taxonomy" id="946122"/>
    <lineage>
        <taxon>Eukaryota</taxon>
        <taxon>Fungi</taxon>
        <taxon>Dikarya</taxon>
        <taxon>Basidiomycota</taxon>
        <taxon>Agaricomycotina</taxon>
        <taxon>Agaricomycetes</taxon>
        <taxon>Agaricomycetidae</taxon>
        <taxon>Agaricales</taxon>
        <taxon>Pluteineae</taxon>
        <taxon>Amanitaceae</taxon>
        <taxon>Amanita</taxon>
    </lineage>
</organism>
<dbReference type="InParanoid" id="A0A0C2RZD4"/>
<dbReference type="AlphaFoldDB" id="A0A0C2RZD4"/>
<evidence type="ECO:0000313" key="1">
    <source>
        <dbReference type="EMBL" id="KIL55735.1"/>
    </source>
</evidence>
<reference evidence="1 2" key="1">
    <citation type="submission" date="2014-04" db="EMBL/GenBank/DDBJ databases">
        <title>Evolutionary Origins and Diversification of the Mycorrhizal Mutualists.</title>
        <authorList>
            <consortium name="DOE Joint Genome Institute"/>
            <consortium name="Mycorrhizal Genomics Consortium"/>
            <person name="Kohler A."/>
            <person name="Kuo A."/>
            <person name="Nagy L.G."/>
            <person name="Floudas D."/>
            <person name="Copeland A."/>
            <person name="Barry K.W."/>
            <person name="Cichocki N."/>
            <person name="Veneault-Fourrey C."/>
            <person name="LaButti K."/>
            <person name="Lindquist E.A."/>
            <person name="Lipzen A."/>
            <person name="Lundell T."/>
            <person name="Morin E."/>
            <person name="Murat C."/>
            <person name="Riley R."/>
            <person name="Ohm R."/>
            <person name="Sun H."/>
            <person name="Tunlid A."/>
            <person name="Henrissat B."/>
            <person name="Grigoriev I.V."/>
            <person name="Hibbett D.S."/>
            <person name="Martin F."/>
        </authorList>
    </citation>
    <scope>NUCLEOTIDE SEQUENCE [LARGE SCALE GENOMIC DNA]</scope>
    <source>
        <strain evidence="1 2">Koide BX008</strain>
    </source>
</reference>
<protein>
    <submittedName>
        <fullName evidence="1">Uncharacterized protein</fullName>
    </submittedName>
</protein>
<keyword evidence="2" id="KW-1185">Reference proteome</keyword>